<comment type="similarity">
    <text evidence="1 9">Belongs to the RdRP family.</text>
</comment>
<comment type="function">
    <text evidence="9">Probably involved in the RNA silencing pathway and required for the generation of small interfering RNAs (siRNAs).</text>
</comment>
<dbReference type="GO" id="GO:0031380">
    <property type="term" value="C:nuclear RNA-directed RNA polymerase complex"/>
    <property type="evidence" value="ECO:0007669"/>
    <property type="project" value="TreeGrafter"/>
</dbReference>
<evidence type="ECO:0000256" key="6">
    <source>
        <dbReference type="ARBA" id="ARBA00023158"/>
    </source>
</evidence>
<dbReference type="PANTHER" id="PTHR23079:SF1">
    <property type="entry name" value="RNA-DEPENDENT RNA POLYMERASE 1"/>
    <property type="match status" value="1"/>
</dbReference>
<evidence type="ECO:0000256" key="9">
    <source>
        <dbReference type="RuleBase" id="RU363098"/>
    </source>
</evidence>
<dbReference type="Pfam" id="PF05183">
    <property type="entry name" value="RdRP"/>
    <property type="match status" value="1"/>
</dbReference>
<evidence type="ECO:0000256" key="5">
    <source>
        <dbReference type="ARBA" id="ARBA00022884"/>
    </source>
</evidence>
<dbReference type="PROSITE" id="PS50102">
    <property type="entry name" value="RRM"/>
    <property type="match status" value="1"/>
</dbReference>
<keyword evidence="2 9" id="KW-0696">RNA-directed RNA polymerase</keyword>
<evidence type="ECO:0000313" key="11">
    <source>
        <dbReference type="EMBL" id="KAK9118085.1"/>
    </source>
</evidence>
<keyword evidence="3 9" id="KW-0808">Transferase</keyword>
<dbReference type="InterPro" id="IPR057590">
    <property type="entry name" value="PH_RDR1/2-like"/>
</dbReference>
<reference evidence="11 12" key="1">
    <citation type="submission" date="2024-01" db="EMBL/GenBank/DDBJ databases">
        <title>Genome assemblies of Stephania.</title>
        <authorList>
            <person name="Yang L."/>
        </authorList>
    </citation>
    <scope>NUCLEOTIDE SEQUENCE [LARGE SCALE GENOMIC DNA]</scope>
    <source>
        <strain evidence="11">JXDWG</strain>
        <tissue evidence="11">Leaf</tissue>
    </source>
</reference>
<name>A0AAP0IMN4_9MAGN</name>
<dbReference type="Pfam" id="PF26250">
    <property type="entry name" value="RRM_RdRP1_2"/>
    <property type="match status" value="1"/>
</dbReference>
<dbReference type="GO" id="GO:0003723">
    <property type="term" value="F:RNA binding"/>
    <property type="evidence" value="ECO:0007669"/>
    <property type="project" value="UniProtKB-UniRule"/>
</dbReference>
<dbReference type="Gene3D" id="3.30.70.330">
    <property type="match status" value="1"/>
</dbReference>
<dbReference type="GO" id="GO:0003968">
    <property type="term" value="F:RNA-directed RNA polymerase activity"/>
    <property type="evidence" value="ECO:0007669"/>
    <property type="project" value="UniProtKB-KW"/>
</dbReference>
<dbReference type="AlphaFoldDB" id="A0AAP0IMN4"/>
<keyword evidence="12" id="KW-1185">Reference proteome</keyword>
<comment type="catalytic activity">
    <reaction evidence="7 9">
        <text>RNA(n) + a ribonucleoside 5'-triphosphate = RNA(n+1) + diphosphate</text>
        <dbReference type="Rhea" id="RHEA:21248"/>
        <dbReference type="Rhea" id="RHEA-COMP:14527"/>
        <dbReference type="Rhea" id="RHEA-COMP:17342"/>
        <dbReference type="ChEBI" id="CHEBI:33019"/>
        <dbReference type="ChEBI" id="CHEBI:61557"/>
        <dbReference type="ChEBI" id="CHEBI:140395"/>
        <dbReference type="EC" id="2.7.7.48"/>
    </reaction>
</comment>
<evidence type="ECO:0000256" key="4">
    <source>
        <dbReference type="ARBA" id="ARBA00022695"/>
    </source>
</evidence>
<protein>
    <recommendedName>
        <fullName evidence="9">RNA-dependent RNA polymerase</fullName>
        <ecNumber evidence="9">2.7.7.48</ecNumber>
    </recommendedName>
</protein>
<organism evidence="11 12">
    <name type="scientific">Stephania cephalantha</name>
    <dbReference type="NCBI Taxonomy" id="152367"/>
    <lineage>
        <taxon>Eukaryota</taxon>
        <taxon>Viridiplantae</taxon>
        <taxon>Streptophyta</taxon>
        <taxon>Embryophyta</taxon>
        <taxon>Tracheophyta</taxon>
        <taxon>Spermatophyta</taxon>
        <taxon>Magnoliopsida</taxon>
        <taxon>Ranunculales</taxon>
        <taxon>Menispermaceae</taxon>
        <taxon>Menispermoideae</taxon>
        <taxon>Cissampelideae</taxon>
        <taxon>Stephania</taxon>
    </lineage>
</organism>
<dbReference type="Proteomes" id="UP001419268">
    <property type="component" value="Unassembled WGS sequence"/>
</dbReference>
<keyword evidence="5 8" id="KW-0694">RNA-binding</keyword>
<dbReference type="InterPro" id="IPR058751">
    <property type="entry name" value="RDRP_helical"/>
</dbReference>
<dbReference type="CDD" id="cd00590">
    <property type="entry name" value="RRM_SF"/>
    <property type="match status" value="1"/>
</dbReference>
<evidence type="ECO:0000256" key="2">
    <source>
        <dbReference type="ARBA" id="ARBA00022484"/>
    </source>
</evidence>
<keyword evidence="4 9" id="KW-0548">Nucleotidyltransferase</keyword>
<dbReference type="EMBL" id="JBBNAG010000007">
    <property type="protein sequence ID" value="KAK9118085.1"/>
    <property type="molecule type" value="Genomic_DNA"/>
</dbReference>
<dbReference type="InterPro" id="IPR058763">
    <property type="entry name" value="RRM_RDR1/2-like"/>
</dbReference>
<dbReference type="EC" id="2.7.7.48" evidence="9"/>
<comment type="caution">
    <text evidence="11">The sequence shown here is derived from an EMBL/GenBank/DDBJ whole genome shotgun (WGS) entry which is preliminary data.</text>
</comment>
<accession>A0AAP0IMN4</accession>
<dbReference type="GO" id="GO:0030422">
    <property type="term" value="P:siRNA processing"/>
    <property type="evidence" value="ECO:0007669"/>
    <property type="project" value="TreeGrafter"/>
</dbReference>
<evidence type="ECO:0000259" key="10">
    <source>
        <dbReference type="PROSITE" id="PS50102"/>
    </source>
</evidence>
<dbReference type="PANTHER" id="PTHR23079">
    <property type="entry name" value="RNA-DEPENDENT RNA POLYMERASE"/>
    <property type="match status" value="1"/>
</dbReference>
<dbReference type="Pfam" id="PF26252">
    <property type="entry name" value="RdRP_helical"/>
    <property type="match status" value="1"/>
</dbReference>
<sequence length="1134" mass="129878">MSRTVQVSGFPSNVTAEVVKKFLEGRTGEGTVYALKIRQHKGSNPRAFAVVQFTTPQSAEQLCTLNRRIHYGLSYLTVRKMERDIVPKPRVPWLSLNVAMLRFGCQVSNDRFYTLWKGIDAEVEFGFGLRQVKFLLSDDYVEYKLELSYDNIWQIQLHRQGGSNASFLIIQVFGAPRIYQKLSFSSGNILDDPILNYFMDTPDDMWIRTTDFTRYSCIGQSSAVCLEIPRSCELSGIRENFHSFKEYDGPFFLESGRSFSCNTDLVPIIRPTLVIDLPYDILYKVNSLVQNGYLPAPTLSATFFRLISPQFIPLAHIERALEKMDHFKDCCYEPVKWLKEQYIKYRTSNKEFGRPGISLDEGLMYIRRVAVTPSKVYFYGPEINVSNRVLRHFHKEADNFIRISFVDEDFEKMHSTDLSPRTPSGDDKRCTEIYKRILSVLRNGVVIGDKKFDFLAFSSSQLRENSAWMFASGNGLTAGSIREWMGDFHEIRNVAKYAARLGQSFSSSTETLTVGSHEIVIIPDLEIETNGKSYVFSDGIGKISAEFARRVAKKCGIQNFIPSAFQIRYGGYKGVVAVDPTSSTKLSLRRSMCKYASQNNKLDVLSWSKFQPCFLNRQLISLLSTLGVRDQVFEKKQKEAVDQLNMTLIDPASALEAIEIMSPGEHINVLKEMLTCGYKPDQEPFLSMMLQTFRAQKLFELRNKTRIFIPNGRSMIGCLDETRTLEYGQVFIQASCIGRTHFQGQSSFAIRNNSLEQRTFIVEGKVVVAKNPCLHPGDVRVLQALNVPYLHHMVDCVVFPQKGKRPHPNECSGSDLDGDVYFVSWDPELIPPRQIEPMDYTPAPTVVMDHDVQIEEVQEYFVDYMVNDSLGIIANAHTAFADRELRRAESDACVELARLFSIAVDFPKTGVPAQIPPHLHVKEYPDFMDKPDKPTYVSNQVIGKLFREVKDISPQISCIKTFTKEVARLSYDPDLEVEGFEDYIDDACYYKGEFDFKLGNLMDYYGIKTEAEILGGNIMKLSKSFTLRRDADSIRVAVNCLKKDARTWFNEKNTASESEEDDDVYAKASAWYHVTYHPDYWGNYNDGMNRDHFISFPWCVYDKLIHIKRNQTRLSKSQRLYQTLERFRNSVQLT</sequence>
<dbReference type="InterPro" id="IPR058752">
    <property type="entry name" value="RDRP_C_head"/>
</dbReference>
<proteinExistence type="inferred from homology"/>
<evidence type="ECO:0000256" key="8">
    <source>
        <dbReference type="PROSITE-ProRule" id="PRU00176"/>
    </source>
</evidence>
<dbReference type="InterPro" id="IPR007855">
    <property type="entry name" value="RDRP"/>
</dbReference>
<dbReference type="InterPro" id="IPR035979">
    <property type="entry name" value="RBD_domain_sf"/>
</dbReference>
<dbReference type="Pfam" id="PF26253">
    <property type="entry name" value="RdRP_head"/>
    <property type="match status" value="1"/>
</dbReference>
<evidence type="ECO:0000256" key="3">
    <source>
        <dbReference type="ARBA" id="ARBA00022679"/>
    </source>
</evidence>
<dbReference type="InterPro" id="IPR000504">
    <property type="entry name" value="RRM_dom"/>
</dbReference>
<evidence type="ECO:0000313" key="12">
    <source>
        <dbReference type="Proteomes" id="UP001419268"/>
    </source>
</evidence>
<dbReference type="SUPFAM" id="SSF54928">
    <property type="entry name" value="RNA-binding domain, RBD"/>
    <property type="match status" value="1"/>
</dbReference>
<dbReference type="InterPro" id="IPR012677">
    <property type="entry name" value="Nucleotide-bd_a/b_plait_sf"/>
</dbReference>
<gene>
    <name evidence="11" type="ORF">Scep_016178</name>
</gene>
<keyword evidence="6 9" id="KW-0943">RNA-mediated gene silencing</keyword>
<dbReference type="Pfam" id="PF24823">
    <property type="entry name" value="PH_RDR2"/>
    <property type="match status" value="1"/>
</dbReference>
<evidence type="ECO:0000256" key="7">
    <source>
        <dbReference type="ARBA" id="ARBA00048744"/>
    </source>
</evidence>
<dbReference type="InterPro" id="IPR057596">
    <property type="entry name" value="RDRP_core"/>
</dbReference>
<evidence type="ECO:0000256" key="1">
    <source>
        <dbReference type="ARBA" id="ARBA00005762"/>
    </source>
</evidence>
<feature type="domain" description="RRM" evidence="10">
    <location>
        <begin position="3"/>
        <end position="83"/>
    </location>
</feature>